<evidence type="ECO:0000256" key="1">
    <source>
        <dbReference type="ARBA" id="ARBA00012513"/>
    </source>
</evidence>
<dbReference type="Pfam" id="PF00069">
    <property type="entry name" value="Pkinase"/>
    <property type="match status" value="1"/>
</dbReference>
<keyword evidence="6 7" id="KW-0067">ATP-binding</keyword>
<dbReference type="InterPro" id="IPR050236">
    <property type="entry name" value="Ser_Thr_kinase_AGC"/>
</dbReference>
<dbReference type="PANTHER" id="PTHR24356:SF374">
    <property type="entry name" value="PROTEIN KINASE DOMAIN-CONTAINING PROTEIN"/>
    <property type="match status" value="1"/>
</dbReference>
<feature type="region of interest" description="Disordered" evidence="8">
    <location>
        <begin position="399"/>
        <end position="421"/>
    </location>
</feature>
<reference evidence="12" key="1">
    <citation type="submission" date="2021-01" db="EMBL/GenBank/DDBJ databases">
        <authorList>
            <consortium name="Genoscope - CEA"/>
            <person name="William W."/>
        </authorList>
    </citation>
    <scope>NUCLEOTIDE SEQUENCE</scope>
</reference>
<dbReference type="GO" id="GO:0004674">
    <property type="term" value="F:protein serine/threonine kinase activity"/>
    <property type="evidence" value="ECO:0007669"/>
    <property type="project" value="UniProtKB-KW"/>
</dbReference>
<evidence type="ECO:0000256" key="3">
    <source>
        <dbReference type="ARBA" id="ARBA00022679"/>
    </source>
</evidence>
<keyword evidence="3" id="KW-0808">Transferase</keyword>
<keyword evidence="9" id="KW-0812">Transmembrane</keyword>
<keyword evidence="9" id="KW-0472">Membrane</keyword>
<dbReference type="PANTHER" id="PTHR24356">
    <property type="entry name" value="SERINE/THREONINE-PROTEIN KINASE"/>
    <property type="match status" value="1"/>
</dbReference>
<dbReference type="PROSITE" id="PS51285">
    <property type="entry name" value="AGC_KINASE_CTER"/>
    <property type="match status" value="1"/>
</dbReference>
<keyword evidence="13" id="KW-1185">Reference proteome</keyword>
<keyword evidence="5" id="KW-0418">Kinase</keyword>
<organism evidence="12 13">
    <name type="scientific">Paramecium primaurelia</name>
    <dbReference type="NCBI Taxonomy" id="5886"/>
    <lineage>
        <taxon>Eukaryota</taxon>
        <taxon>Sar</taxon>
        <taxon>Alveolata</taxon>
        <taxon>Ciliophora</taxon>
        <taxon>Intramacronucleata</taxon>
        <taxon>Oligohymenophorea</taxon>
        <taxon>Peniculida</taxon>
        <taxon>Parameciidae</taxon>
        <taxon>Paramecium</taxon>
    </lineage>
</organism>
<keyword evidence="2" id="KW-0723">Serine/threonine-protein kinase</keyword>
<feature type="binding site" evidence="7">
    <location>
        <position position="607"/>
    </location>
    <ligand>
        <name>ATP</name>
        <dbReference type="ChEBI" id="CHEBI:30616"/>
    </ligand>
</feature>
<dbReference type="PROSITE" id="PS00108">
    <property type="entry name" value="PROTEIN_KINASE_ST"/>
    <property type="match status" value="1"/>
</dbReference>
<proteinExistence type="predicted"/>
<dbReference type="CDD" id="cd05578">
    <property type="entry name" value="STKc_Yank1"/>
    <property type="match status" value="1"/>
</dbReference>
<evidence type="ECO:0000256" key="7">
    <source>
        <dbReference type="PROSITE-ProRule" id="PRU10141"/>
    </source>
</evidence>
<dbReference type="OMA" id="QKQNESH"/>
<name>A0A8S1NK23_PARPR</name>
<dbReference type="GO" id="GO:0005524">
    <property type="term" value="F:ATP binding"/>
    <property type="evidence" value="ECO:0007669"/>
    <property type="project" value="UniProtKB-UniRule"/>
</dbReference>
<dbReference type="AlphaFoldDB" id="A0A8S1NK23"/>
<evidence type="ECO:0000259" key="11">
    <source>
        <dbReference type="PROSITE" id="PS51285"/>
    </source>
</evidence>
<accession>A0A8S1NK23</accession>
<dbReference type="InterPro" id="IPR000961">
    <property type="entry name" value="AGC-kinase_C"/>
</dbReference>
<dbReference type="SMART" id="SM00220">
    <property type="entry name" value="S_TKc"/>
    <property type="match status" value="1"/>
</dbReference>
<dbReference type="InterPro" id="IPR000719">
    <property type="entry name" value="Prot_kinase_dom"/>
</dbReference>
<protein>
    <recommendedName>
        <fullName evidence="1">non-specific serine/threonine protein kinase</fullName>
        <ecNumber evidence="1">2.7.11.1</ecNumber>
    </recommendedName>
</protein>
<feature type="region of interest" description="Disordered" evidence="8">
    <location>
        <begin position="526"/>
        <end position="552"/>
    </location>
</feature>
<feature type="transmembrane region" description="Helical" evidence="9">
    <location>
        <begin position="249"/>
        <end position="269"/>
    </location>
</feature>
<keyword evidence="4 7" id="KW-0547">Nucleotide-binding</keyword>
<dbReference type="InterPro" id="IPR008271">
    <property type="entry name" value="Ser/Thr_kinase_AS"/>
</dbReference>
<dbReference type="FunFam" id="1.10.510.10:FF:000454">
    <property type="entry name" value="Uncharacterized protein"/>
    <property type="match status" value="1"/>
</dbReference>
<feature type="transmembrane region" description="Helical" evidence="9">
    <location>
        <begin position="226"/>
        <end position="243"/>
    </location>
</feature>
<dbReference type="FunFam" id="3.30.200.20:FF:000574">
    <property type="entry name" value="Uncharacterized protein"/>
    <property type="match status" value="1"/>
</dbReference>
<keyword evidence="9" id="KW-1133">Transmembrane helix</keyword>
<feature type="compositionally biased region" description="Low complexity" evidence="8">
    <location>
        <begin position="401"/>
        <end position="414"/>
    </location>
</feature>
<evidence type="ECO:0000256" key="4">
    <source>
        <dbReference type="ARBA" id="ARBA00022741"/>
    </source>
</evidence>
<feature type="domain" description="Protein kinase" evidence="10">
    <location>
        <begin position="568"/>
        <end position="826"/>
    </location>
</feature>
<feature type="domain" description="AGC-kinase C-terminal" evidence="11">
    <location>
        <begin position="827"/>
        <end position="900"/>
    </location>
</feature>
<evidence type="ECO:0000313" key="12">
    <source>
        <dbReference type="EMBL" id="CAD8093557.1"/>
    </source>
</evidence>
<comment type="caution">
    <text evidence="12">The sequence shown here is derived from an EMBL/GenBank/DDBJ whole genome shotgun (WGS) entry which is preliminary data.</text>
</comment>
<evidence type="ECO:0000259" key="10">
    <source>
        <dbReference type="PROSITE" id="PS50011"/>
    </source>
</evidence>
<evidence type="ECO:0000256" key="2">
    <source>
        <dbReference type="ARBA" id="ARBA00022527"/>
    </source>
</evidence>
<dbReference type="EMBL" id="CAJJDM010000096">
    <property type="protein sequence ID" value="CAD8093557.1"/>
    <property type="molecule type" value="Genomic_DNA"/>
</dbReference>
<dbReference type="PROSITE" id="PS50011">
    <property type="entry name" value="PROTEIN_KINASE_DOM"/>
    <property type="match status" value="1"/>
</dbReference>
<dbReference type="PROSITE" id="PS00107">
    <property type="entry name" value="PROTEIN_KINASE_ATP"/>
    <property type="match status" value="1"/>
</dbReference>
<evidence type="ECO:0000256" key="8">
    <source>
        <dbReference type="SAM" id="MobiDB-lite"/>
    </source>
</evidence>
<evidence type="ECO:0000256" key="9">
    <source>
        <dbReference type="SAM" id="Phobius"/>
    </source>
</evidence>
<evidence type="ECO:0000313" key="13">
    <source>
        <dbReference type="Proteomes" id="UP000688137"/>
    </source>
</evidence>
<dbReference type="EC" id="2.7.11.1" evidence="1"/>
<dbReference type="Proteomes" id="UP000688137">
    <property type="component" value="Unassembled WGS sequence"/>
</dbReference>
<sequence>MQECLKFIYKQDKTKNDLIAVSQALKKWPQEAQQFRQYCLNSKIFVSNEVPKHVYVVTKGEFVQVKYVKSQSKNPLYYISKIFAQEPQIQKQLRTYKVMDVIGMDEIHNDNYSYDVFCNSTIGEVFCIKKCVFEKIVQNQTMKKKNLQIMIENKPCQMIEIHSAKGATPINRLQLGEIPRQPEEISTHRHEKRTIDFTAFKQIKPQHIVNQPIVEELEEPPLNNRFLGVLYFFYYILHFQLIFLLELLLFITELTNCLIIIYIYIILIMSNHRNLKDLFPTKLNFIKPKPELQNDRSKQINKSPLGLSQFASFFQIAQKTTKNRQTPSSQRSVTPTKVKIIQLNMQKQNESHLQIQSKHLRNQSATNINSSRNNSFHKGKQEYLNNASSRGSMFALSKLMSQHNQQDSQIQSQNRSKDQSPIKPAIFENLDIINRNTVRKNSRSPNTTTKIISPFLYPKFSSAHQIQPQDNFINYQNSLVKENKPIEKGSQIINEVPQIHKQEFLMPSQFKYSKGFENLLNSMMKQQHNSRYENSKSIVKQQERQQSSDDDEETLMVDCNIQVNKNSFQFHYVIGKGGFGKVWKVEIKKSRQLYAMKEMSKAKVIAKRSVNSVMNERNLLAQFKHPFLINMNYCFQDRDNLYLVMDLLTGGDLRYHIGKMRRFKEHQTKFFVACVLLSLEYLHNNNIIHRDLKPENLVLDKYGYVRLTDLGIARIWKPENSQDTSGTPGYMAPEVMCRQNHTIAVDYFALGIMGYEFMLGRRPYNGRSRQEIRDQILTRQVQIKKSEVPNDWSFEGADFINKLIQRKPINRLGFKGPDEVKNHPWLRNFPWQKLLNKEIQSPYIPTEIDDNIEYLNQISEDNESQDDLIRENKLLLKKNSVQNLFNGYSYEKNLSKNTKSTSSTLFQG</sequence>
<gene>
    <name evidence="12" type="ORF">PPRIM_AZ9-3.1.T0930160</name>
</gene>
<dbReference type="GO" id="GO:0035556">
    <property type="term" value="P:intracellular signal transduction"/>
    <property type="evidence" value="ECO:0007669"/>
    <property type="project" value="TreeGrafter"/>
</dbReference>
<evidence type="ECO:0000256" key="6">
    <source>
        <dbReference type="ARBA" id="ARBA00022840"/>
    </source>
</evidence>
<evidence type="ECO:0000256" key="5">
    <source>
        <dbReference type="ARBA" id="ARBA00022777"/>
    </source>
</evidence>
<dbReference type="InterPro" id="IPR017441">
    <property type="entry name" value="Protein_kinase_ATP_BS"/>
</dbReference>